<dbReference type="PANTHER" id="PTHR24384">
    <property type="entry name" value="FINGER PUTATIVE TRANSCRIPTION FACTOR FAMILY-RELATED"/>
    <property type="match status" value="1"/>
</dbReference>
<feature type="domain" description="C2H2-type" evidence="13">
    <location>
        <begin position="2101"/>
        <end position="2128"/>
    </location>
</feature>
<feature type="domain" description="C2H2-type" evidence="13">
    <location>
        <begin position="1378"/>
        <end position="1405"/>
    </location>
</feature>
<feature type="domain" description="C2H2-type" evidence="13">
    <location>
        <begin position="933"/>
        <end position="960"/>
    </location>
</feature>
<evidence type="ECO:0000256" key="6">
    <source>
        <dbReference type="ARBA" id="ARBA00022833"/>
    </source>
</evidence>
<feature type="domain" description="C2H2-type" evidence="13">
    <location>
        <begin position="1946"/>
        <end position="1969"/>
    </location>
</feature>
<feature type="domain" description="C2H2-type" evidence="13">
    <location>
        <begin position="2554"/>
        <end position="2581"/>
    </location>
</feature>
<dbReference type="GO" id="GO:0032502">
    <property type="term" value="P:developmental process"/>
    <property type="evidence" value="ECO:0007669"/>
    <property type="project" value="UniProtKB-ARBA"/>
</dbReference>
<feature type="domain" description="C2H2-type" evidence="13">
    <location>
        <begin position="2075"/>
        <end position="2102"/>
    </location>
</feature>
<reference evidence="14 15" key="1">
    <citation type="submission" date="2024-09" db="EMBL/GenBank/DDBJ databases">
        <title>A chromosome-level genome assembly of Gray's grenadier anchovy, Coilia grayii.</title>
        <authorList>
            <person name="Fu Z."/>
        </authorList>
    </citation>
    <scope>NUCLEOTIDE SEQUENCE [LARGE SCALE GENOMIC DNA]</scope>
    <source>
        <strain evidence="14">G4</strain>
        <tissue evidence="14">Muscle</tissue>
    </source>
</reference>
<dbReference type="FunFam" id="3.30.160.60:FF:002343">
    <property type="entry name" value="Zinc finger protein 33A"/>
    <property type="match status" value="1"/>
</dbReference>
<dbReference type="Gene3D" id="3.30.160.60">
    <property type="entry name" value="Classic Zinc Finger"/>
    <property type="match status" value="30"/>
</dbReference>
<feature type="domain" description="C2H2-type" evidence="13">
    <location>
        <begin position="1558"/>
        <end position="1585"/>
    </location>
</feature>
<feature type="domain" description="C2H2-type" evidence="13">
    <location>
        <begin position="667"/>
        <end position="694"/>
    </location>
</feature>
<feature type="domain" description="C2H2-type" evidence="13">
    <location>
        <begin position="593"/>
        <end position="622"/>
    </location>
</feature>
<feature type="domain" description="C2H2-type" evidence="13">
    <location>
        <begin position="695"/>
        <end position="730"/>
    </location>
</feature>
<dbReference type="GO" id="GO:0005634">
    <property type="term" value="C:nucleus"/>
    <property type="evidence" value="ECO:0007669"/>
    <property type="project" value="UniProtKB-SubCell"/>
</dbReference>
<keyword evidence="6" id="KW-0862">Zinc</keyword>
<feature type="compositionally biased region" description="Low complexity" evidence="12">
    <location>
        <begin position="300"/>
        <end position="314"/>
    </location>
</feature>
<feature type="region of interest" description="Disordered" evidence="12">
    <location>
        <begin position="829"/>
        <end position="860"/>
    </location>
</feature>
<feature type="domain" description="C2H2-type" evidence="13">
    <location>
        <begin position="1730"/>
        <end position="1757"/>
    </location>
</feature>
<feature type="region of interest" description="Disordered" evidence="12">
    <location>
        <begin position="725"/>
        <end position="747"/>
    </location>
</feature>
<evidence type="ECO:0000256" key="5">
    <source>
        <dbReference type="ARBA" id="ARBA00022771"/>
    </source>
</evidence>
<feature type="domain" description="C2H2-type" evidence="13">
    <location>
        <begin position="1072"/>
        <end position="1099"/>
    </location>
</feature>
<gene>
    <name evidence="14" type="ORF">ACEWY4_019846</name>
</gene>
<feature type="region of interest" description="Disordered" evidence="12">
    <location>
        <begin position="1780"/>
        <end position="1800"/>
    </location>
</feature>
<feature type="domain" description="C2H2-type" evidence="13">
    <location>
        <begin position="961"/>
        <end position="988"/>
    </location>
</feature>
<feature type="domain" description="C2H2-type" evidence="13">
    <location>
        <begin position="1100"/>
        <end position="1127"/>
    </location>
</feature>
<feature type="domain" description="C2H2-type" evidence="13">
    <location>
        <begin position="2129"/>
        <end position="2156"/>
    </location>
</feature>
<dbReference type="Pfam" id="PF13912">
    <property type="entry name" value="zf-C2H2_6"/>
    <property type="match status" value="3"/>
</dbReference>
<feature type="domain" description="C2H2-type" evidence="13">
    <location>
        <begin position="1243"/>
        <end position="1270"/>
    </location>
</feature>
<feature type="domain" description="C2H2-type" evidence="13">
    <location>
        <begin position="2377"/>
        <end position="2396"/>
    </location>
</feature>
<comment type="caution">
    <text evidence="14">The sequence shown here is derived from an EMBL/GenBank/DDBJ whole genome shotgun (WGS) entry which is preliminary data.</text>
</comment>
<feature type="domain" description="C2H2-type" evidence="13">
    <location>
        <begin position="2324"/>
        <end position="2347"/>
    </location>
</feature>
<feature type="compositionally biased region" description="Pro residues" evidence="12">
    <location>
        <begin position="2187"/>
        <end position="2199"/>
    </location>
</feature>
<feature type="domain" description="C2H2-type" evidence="13">
    <location>
        <begin position="1758"/>
        <end position="1788"/>
    </location>
</feature>
<evidence type="ECO:0000256" key="10">
    <source>
        <dbReference type="ARBA" id="ARBA00023242"/>
    </source>
</evidence>
<proteinExistence type="inferred from homology"/>
<organism evidence="14 15">
    <name type="scientific">Coilia grayii</name>
    <name type="common">Gray's grenadier anchovy</name>
    <dbReference type="NCBI Taxonomy" id="363190"/>
    <lineage>
        <taxon>Eukaryota</taxon>
        <taxon>Metazoa</taxon>
        <taxon>Chordata</taxon>
        <taxon>Craniata</taxon>
        <taxon>Vertebrata</taxon>
        <taxon>Euteleostomi</taxon>
        <taxon>Actinopterygii</taxon>
        <taxon>Neopterygii</taxon>
        <taxon>Teleostei</taxon>
        <taxon>Clupei</taxon>
        <taxon>Clupeiformes</taxon>
        <taxon>Clupeoidei</taxon>
        <taxon>Engraulidae</taxon>
        <taxon>Coilinae</taxon>
        <taxon>Coilia</taxon>
    </lineage>
</organism>
<feature type="domain" description="C2H2-type" evidence="13">
    <location>
        <begin position="1586"/>
        <end position="1615"/>
    </location>
</feature>
<evidence type="ECO:0000259" key="13">
    <source>
        <dbReference type="PROSITE" id="PS50157"/>
    </source>
</evidence>
<protein>
    <recommendedName>
        <fullName evidence="13">C2H2-type domain-containing protein</fullName>
    </recommendedName>
</protein>
<dbReference type="PROSITE" id="PS00028">
    <property type="entry name" value="ZINC_FINGER_C2H2_1"/>
    <property type="match status" value="33"/>
</dbReference>
<sequence length="2621" mass="299759">MTHELNRCCQTPIPAPVALMEPQDLKENMEVPNEGPFKEEINHTSEIYQEITQTDLKAVSGTVLDSHPLENNFIKDGDGTECTPTKPKPLVDAFKDFNVNTNSQEPKEDSSITPDIPDAYSDVSSCSEPDDGETMKCNEIVEADQIAETHETQSTKNPSNLDCQSVVENGIAMKPDVCESTEFSCEMMKQKVEQQSLLEDQYSNISSPEQERHTSILKEEGKVLQQDLGTTSETVLDHVLEPLSAVDGPLTADVHNIMNADTTPSSVQNEDSFVDNNTVTSIFSAPTDEVLEKTPIPIASPSKTSTSQSPQTKTLDSSIDSDFRKTEKDLSHGLEMEHGSFEFLETCLKNSIAKSSFNLERTSEMPDLTFCDASDQIPSQANCSRQEPGQHEQGTLESVADSVTHGSSLCEAQDLFGDQNDETELTGVSTEQEADTREDKSNFNEGTSNDIAGVVRLVESHNMKKTLDPIVVLDYKEQIYNQVGIYRCAQCSATAESVDHLVEHHHHQHSKLYFQLCQTCRRYLTSCQAAEHHSCEQSELEQPGILTKSLQQCVGEDSKTTKRKLHKCRFCPLFFKKLGHFQMHQLRHKKTKFRCSGCGFYFAQSGSLNRHLQLNRCIGSKSQTTTEWHPESIKNTMETSATAPHGIQECFVKLVDIYRRDPISSPNRCKICNKTFVLRAQYNSHMKMHSSEKPYKCADCDKAFKYSWNLNRHRREQCDRVSKTYKEERSTLSPEPYRRERDTSVSSPHSVTSRYQCPLCPRLFKYSYNLTRHLRVQCFKDYMQMQRKAKTSSRCKCPLCGARFTLVCNMGRHLRKTCLPAYRDKEIHRQEKDGDHLGGKQRKERESGLGGKSKLKPLANKQMSNNGTYYQCKLCPAVFSHSSGLFKHEHKHRLSAKTGKKVRYRTSNPDELRVTSYSEPKVETLDPTKGGPLSCRFCGKNFTMLLYLKKHMALHKGDKPYSCQQCGQRFKKQAYLIAHMQCHKRKVQCSVCNKIFPTIAELLEHRRSHDNKGMLKCPDCAMEFRFPVYLLRHLVTHERRDKQKKEKQDIKVKPVQKQSEKLRSPEASKQQFMCSLCQKSFVDAKALSDHCVSHLPKNSSKCQHCKKQFSSRAGLVRHMRLHTGEKPFSCKQCGQSYYRMEPLKVHMEQCTSTLMVTEKYDKKDTIKTEQKEVKPTVRKVKQFKCRQCPHSFLWLSSLTKHLNGHKLKILAPCSKCGRCYRKKVVAWHEKTCNGKLSNTTILFPCRKCDRSFSRMDNKNVHERNCKATAHETSLTKKGPQDIGTVVKDRLPHRCPHCPKSFKYRSYLLKHLPSHLAEKPYACMYCGHKYASQRRYLHHEAFCDGVFRRKSATLQEANTEEVASTGYRMAKTDGTDGQYRCKFCNKNFSKARNLRRHILTHTDVKPYRCKTCDSCFSRHDHLKVHQNRCKGKKRKLEVRLPKISPKHEGTGWQNYLKTKQNEVFQCKICFKEFSCQKNLGRHTALKHVSNKPFSCKRCGTSFSSTAALKKHTLMVKCKKRVIPDSAAKTVNAKVSERQCRETAKLLQRIQGHYSQKLKFQCAYCPRRFKNRPQLQVHTRLHTGEKPYGCENCGERFIRRDYLQRHLIKCTSVGEATKRALCDKCGQLFPTEALQNHKTHCVINVDKVNNIETNTTSPPKIRTFSCTNCSDKFLLFSQLQQHFLSAHREDTMQKPSNDYEELLIKKELLDEEHTESSVQYDVDNEEIEEKPYSCPYCSMRFINNSGLGMHVRTHTASYPFSCKKCSKGFWSKAVQQKHMRKCQVQSQNSPTPASAESTKPVSEEKSAVLVFNKGSNTTGTGVLQTEFSCKTGNRKTPRNVEQRLGHGDLSDKTNTSSNKYQCSECDQSFSDGLMLISHLENHGREEFLRKKSCNICGKAFSKPVALSKHMSTHHDKKTPYTCQICSKSFRFPSDLETHKWYHDPSRPFCCSKCDLRFNTQKSLNQHATMAHPITYTCHPCNRTYTTKKVYLRHTRAKHGTGIGANSDEGNGSSADQFGMEVNIDDGSDISDVRDVNEASDDDSDSAPYFPCHVCGKTFSTSESLEDHQRCHLGEKPHECEECGKCFFQLVNLQQHQRSHKSEFQCQTCGRGFVSLFALKKHKHSHGKNRPYRCSKCNLSFTGPSQLAEHMATHRDENFPCDLCDRTFSCKISRAEHRKTHSEQEEELPPLIPPSSTPPLTSPPSVSSSSPKEQIGGFKYRCGICTMHFRDPEQLSEHGCKAAKERPYACPECDKHFLHGSHLKKHQLSHQLAGPYRYQCNQCHMNFTYRHHFLGHLRSHGNEKESEDAIGSGDKLPTESRDPDNIYQCPICPKSYSQAMELADHLTIHSFMCKVCNMSFSSKAKLAEHEQCHLTATTQYECTECGESFLGSDAFRQHQCAQRQRSFTENRSESKLSSPKSLKHSSKSSRVNEEEEEVDVGEDFYNCPVCKKRFSSQAELGEHQKSQPECRPYKCKVCGKGFAKRRYLSRHQLIHERPFRCNDCPQSFDTESSLSAHREMHNANREFQCSICTKNFTTAQDLLRHERKHAEQQSGAHRCDMCYKSFGHLSLLRKHQETHVGEVVYECTECDKAFAFFHLLEEHQRTHASFSTSPTLQNPGLDQM</sequence>
<feature type="domain" description="C2H2-type" evidence="13">
    <location>
        <begin position="1973"/>
        <end position="1996"/>
    </location>
</feature>
<dbReference type="Proteomes" id="UP001591681">
    <property type="component" value="Unassembled WGS sequence"/>
</dbReference>
<feature type="domain" description="C2H2-type" evidence="13">
    <location>
        <begin position="1858"/>
        <end position="1885"/>
    </location>
</feature>
<dbReference type="FunFam" id="3.30.160.60:FF:000065">
    <property type="entry name" value="B-cell CLL/lymphoma 6, member B"/>
    <property type="match status" value="2"/>
</dbReference>
<evidence type="ECO:0000256" key="3">
    <source>
        <dbReference type="ARBA" id="ARBA00022723"/>
    </source>
</evidence>
<feature type="region of interest" description="Disordered" evidence="12">
    <location>
        <begin position="100"/>
        <end position="132"/>
    </location>
</feature>
<dbReference type="GO" id="GO:0003677">
    <property type="term" value="F:DNA binding"/>
    <property type="evidence" value="ECO:0007669"/>
    <property type="project" value="UniProtKB-KW"/>
</dbReference>
<keyword evidence="3" id="KW-0479">Metal-binding</keyword>
<feature type="domain" description="C2H2-type" evidence="13">
    <location>
        <begin position="2496"/>
        <end position="2523"/>
    </location>
</feature>
<dbReference type="FunFam" id="3.30.160.60:FF:000446">
    <property type="entry name" value="Zinc finger protein"/>
    <property type="match status" value="1"/>
</dbReference>
<dbReference type="SMART" id="SM00355">
    <property type="entry name" value="ZnF_C2H2"/>
    <property type="match status" value="51"/>
</dbReference>
<feature type="compositionally biased region" description="Basic and acidic residues" evidence="12">
    <location>
        <begin position="1836"/>
        <end position="1849"/>
    </location>
</feature>
<dbReference type="PROSITE" id="PS50157">
    <property type="entry name" value="ZINC_FINGER_C2H2_2"/>
    <property type="match status" value="46"/>
</dbReference>
<feature type="domain" description="C2H2-type" evidence="13">
    <location>
        <begin position="1128"/>
        <end position="1160"/>
    </location>
</feature>
<dbReference type="GO" id="GO:0008270">
    <property type="term" value="F:zinc ion binding"/>
    <property type="evidence" value="ECO:0007669"/>
    <property type="project" value="UniProtKB-KW"/>
</dbReference>
<feature type="region of interest" description="Disordered" evidence="12">
    <location>
        <begin position="2403"/>
        <end position="2432"/>
    </location>
</feature>
<keyword evidence="5 11" id="KW-0863">Zinc-finger</keyword>
<dbReference type="InterPro" id="IPR013087">
    <property type="entry name" value="Znf_C2H2_type"/>
</dbReference>
<evidence type="ECO:0000256" key="4">
    <source>
        <dbReference type="ARBA" id="ARBA00022737"/>
    </source>
</evidence>
<dbReference type="FunFam" id="3.30.160.60:FF:000110">
    <property type="entry name" value="Zinc finger protein-like"/>
    <property type="match status" value="1"/>
</dbReference>
<feature type="domain" description="C2H2-type" evidence="13">
    <location>
        <begin position="755"/>
        <end position="777"/>
    </location>
</feature>
<feature type="region of interest" description="Disordered" evidence="12">
    <location>
        <begin position="292"/>
        <end position="321"/>
    </location>
</feature>
<feature type="domain" description="C2H2-type" evidence="13">
    <location>
        <begin position="2275"/>
        <end position="2302"/>
    </location>
</feature>
<feature type="compositionally biased region" description="Polar residues" evidence="12">
    <location>
        <begin position="1781"/>
        <end position="1798"/>
    </location>
</feature>
<feature type="domain" description="C2H2-type" evidence="13">
    <location>
        <begin position="987"/>
        <end position="1014"/>
    </location>
</feature>
<feature type="domain" description="C2H2-type" evidence="13">
    <location>
        <begin position="1015"/>
        <end position="1042"/>
    </location>
</feature>
<feature type="region of interest" description="Disordered" evidence="12">
    <location>
        <begin position="1997"/>
        <end position="2018"/>
    </location>
</feature>
<feature type="region of interest" description="Disordered" evidence="12">
    <location>
        <begin position="420"/>
        <end position="447"/>
    </location>
</feature>
<keyword evidence="10" id="KW-0539">Nucleus</keyword>
<dbReference type="FunFam" id="3.30.160.60:FF:000188">
    <property type="entry name" value="Zinc finger protein 787"/>
    <property type="match status" value="1"/>
</dbReference>
<evidence type="ECO:0000256" key="11">
    <source>
        <dbReference type="PROSITE-ProRule" id="PRU00042"/>
    </source>
</evidence>
<evidence type="ECO:0000256" key="1">
    <source>
        <dbReference type="ARBA" id="ARBA00004123"/>
    </source>
</evidence>
<keyword evidence="15" id="KW-1185">Reference proteome</keyword>
<comment type="subcellular location">
    <subcellularLocation>
        <location evidence="1">Nucleus</location>
    </subcellularLocation>
</comment>
<feature type="domain" description="C2H2-type" evidence="13">
    <location>
        <begin position="2470"/>
        <end position="2492"/>
    </location>
</feature>
<feature type="domain" description="C2H2-type" evidence="13">
    <location>
        <begin position="1292"/>
        <end position="1319"/>
    </location>
</feature>
<feature type="region of interest" description="Disordered" evidence="12">
    <location>
        <begin position="1040"/>
        <end position="1064"/>
    </location>
</feature>
<keyword evidence="9" id="KW-0804">Transcription</keyword>
<feature type="domain" description="C2H2-type" evidence="13">
    <location>
        <begin position="1406"/>
        <end position="1433"/>
    </location>
</feature>
<evidence type="ECO:0000313" key="14">
    <source>
        <dbReference type="EMBL" id="KAL2084328.1"/>
    </source>
</evidence>
<feature type="domain" description="C2H2-type" evidence="13">
    <location>
        <begin position="2442"/>
        <end position="2469"/>
    </location>
</feature>
<dbReference type="InterPro" id="IPR036236">
    <property type="entry name" value="Znf_C2H2_sf"/>
</dbReference>
<dbReference type="PANTHER" id="PTHR24384:SF189">
    <property type="entry name" value="C2H2-TYPE DOMAIN-CONTAINING PROTEIN-RELATED"/>
    <property type="match status" value="1"/>
</dbReference>
<dbReference type="FunFam" id="3.30.160.60:FF:000202">
    <property type="entry name" value="Zinc finger protein 574"/>
    <property type="match status" value="1"/>
</dbReference>
<keyword evidence="4" id="KW-0677">Repeat</keyword>
<dbReference type="Pfam" id="PF13894">
    <property type="entry name" value="zf-C2H2_4"/>
    <property type="match status" value="1"/>
</dbReference>
<dbReference type="InterPro" id="IPR050752">
    <property type="entry name" value="C2H2-ZF_domain"/>
</dbReference>
<evidence type="ECO:0000256" key="7">
    <source>
        <dbReference type="ARBA" id="ARBA00023015"/>
    </source>
</evidence>
<evidence type="ECO:0000256" key="8">
    <source>
        <dbReference type="ARBA" id="ARBA00023125"/>
    </source>
</evidence>
<dbReference type="FunFam" id="3.30.160.60:FF:000100">
    <property type="entry name" value="Zinc finger 45-like"/>
    <property type="match status" value="3"/>
</dbReference>
<dbReference type="Pfam" id="PF00096">
    <property type="entry name" value="zf-C2H2"/>
    <property type="match status" value="16"/>
</dbReference>
<keyword evidence="8" id="KW-0238">DNA-binding</keyword>
<feature type="region of interest" description="Disordered" evidence="12">
    <location>
        <begin position="1830"/>
        <end position="1850"/>
    </location>
</feature>
<feature type="domain" description="C2H2-type" evidence="13">
    <location>
        <begin position="1492"/>
        <end position="1520"/>
    </location>
</feature>
<accession>A0ABD1JAW5</accession>
<feature type="compositionally biased region" description="Basic and acidic residues" evidence="12">
    <location>
        <begin position="829"/>
        <end position="847"/>
    </location>
</feature>
<keyword evidence="7" id="KW-0805">Transcription regulation</keyword>
<evidence type="ECO:0000256" key="2">
    <source>
        <dbReference type="ARBA" id="ARBA00006991"/>
    </source>
</evidence>
<evidence type="ECO:0000256" key="9">
    <source>
        <dbReference type="ARBA" id="ARBA00023163"/>
    </source>
</evidence>
<feature type="domain" description="C2H2-type" evidence="13">
    <location>
        <begin position="1889"/>
        <end position="1916"/>
    </location>
</feature>
<evidence type="ECO:0000313" key="15">
    <source>
        <dbReference type="Proteomes" id="UP001591681"/>
    </source>
</evidence>
<feature type="domain" description="C2H2-type" evidence="13">
    <location>
        <begin position="870"/>
        <end position="892"/>
    </location>
</feature>
<name>A0ABD1JAW5_9TELE</name>
<feature type="domain" description="C2H2-type" evidence="13">
    <location>
        <begin position="1662"/>
        <end position="1690"/>
    </location>
</feature>
<dbReference type="EMBL" id="JBHFQA010000017">
    <property type="protein sequence ID" value="KAL2084328.1"/>
    <property type="molecule type" value="Genomic_DNA"/>
</dbReference>
<feature type="domain" description="C2H2-type" evidence="13">
    <location>
        <begin position="2217"/>
        <end position="2244"/>
    </location>
</feature>
<feature type="domain" description="C2H2-type" evidence="13">
    <location>
        <begin position="2348"/>
        <end position="2375"/>
    </location>
</feature>
<feature type="domain" description="C2H2-type" evidence="13">
    <location>
        <begin position="2156"/>
        <end position="2183"/>
    </location>
</feature>
<feature type="domain" description="C2H2-type" evidence="13">
    <location>
        <begin position="1918"/>
        <end position="1945"/>
    </location>
</feature>
<dbReference type="SUPFAM" id="SSF57667">
    <property type="entry name" value="beta-beta-alpha zinc fingers"/>
    <property type="match status" value="24"/>
</dbReference>
<feature type="region of interest" description="Disordered" evidence="12">
    <location>
        <begin position="2175"/>
        <end position="2210"/>
    </location>
</feature>
<feature type="domain" description="C2H2-type" evidence="13">
    <location>
        <begin position="2047"/>
        <end position="2074"/>
    </location>
</feature>
<evidence type="ECO:0000256" key="12">
    <source>
        <dbReference type="SAM" id="MobiDB-lite"/>
    </source>
</evidence>
<comment type="similarity">
    <text evidence="2">Belongs to the krueppel C2H2-type zinc-finger protein family.</text>
</comment>
<feature type="domain" description="C2H2-type" evidence="13">
    <location>
        <begin position="1183"/>
        <end position="1205"/>
    </location>
</feature>
<feature type="compositionally biased region" description="Basic and acidic residues" evidence="12">
    <location>
        <begin position="725"/>
        <end position="743"/>
    </location>
</feature>
<feature type="domain" description="C2H2-type" evidence="13">
    <location>
        <begin position="1463"/>
        <end position="1491"/>
    </location>
</feature>
<feature type="domain" description="C2H2-type" evidence="13">
    <location>
        <begin position="2582"/>
        <end position="2609"/>
    </location>
</feature>
<feature type="domain" description="C2H2-type" evidence="13">
    <location>
        <begin position="2524"/>
        <end position="2551"/>
    </location>
</feature>
<feature type="domain" description="C2H2-type" evidence="13">
    <location>
        <begin position="2245"/>
        <end position="2272"/>
    </location>
</feature>